<protein>
    <submittedName>
        <fullName evidence="2">Phosphonate ABC transporter substrate-binding protein</fullName>
    </submittedName>
</protein>
<reference evidence="2 3" key="1">
    <citation type="submission" date="2020-05" db="EMBL/GenBank/DDBJ databases">
        <title>Draft genome sequence of Desulfovibrio psychrotolerans JS1T.</title>
        <authorList>
            <person name="Ueno A."/>
            <person name="Tamazawa S."/>
            <person name="Tamamura S."/>
            <person name="Murakami T."/>
            <person name="Kiyama T."/>
            <person name="Inomata H."/>
            <person name="Amano Y."/>
            <person name="Miyakawa K."/>
            <person name="Tamaki H."/>
            <person name="Naganuma T."/>
            <person name="Kaneko K."/>
        </authorList>
    </citation>
    <scope>NUCLEOTIDE SEQUENCE [LARGE SCALE GENOMIC DNA]</scope>
    <source>
        <strain evidence="2 3">JS1</strain>
    </source>
</reference>
<dbReference type="PROSITE" id="PS51257">
    <property type="entry name" value="PROKAR_LIPOPROTEIN"/>
    <property type="match status" value="1"/>
</dbReference>
<dbReference type="Gene3D" id="3.40.190.10">
    <property type="entry name" value="Periplasmic binding protein-like II"/>
    <property type="match status" value="2"/>
</dbReference>
<dbReference type="AlphaFoldDB" id="A0A7J0BW71"/>
<keyword evidence="3" id="KW-1185">Reference proteome</keyword>
<dbReference type="RefSeq" id="WP_174410552.1">
    <property type="nucleotide sequence ID" value="NZ_BLVP01000010.1"/>
</dbReference>
<proteinExistence type="predicted"/>
<dbReference type="PANTHER" id="PTHR35841">
    <property type="entry name" value="PHOSPHONATES-BINDING PERIPLASMIC PROTEIN"/>
    <property type="match status" value="1"/>
</dbReference>
<gene>
    <name evidence="2" type="ORF">DSM19430T_26220</name>
</gene>
<accession>A0A7J0BW71</accession>
<evidence type="ECO:0000256" key="1">
    <source>
        <dbReference type="SAM" id="MobiDB-lite"/>
    </source>
</evidence>
<dbReference type="Proteomes" id="UP000503820">
    <property type="component" value="Unassembled WGS sequence"/>
</dbReference>
<organism evidence="2 3">
    <name type="scientific">Desulfovibrio psychrotolerans</name>
    <dbReference type="NCBI Taxonomy" id="415242"/>
    <lineage>
        <taxon>Bacteria</taxon>
        <taxon>Pseudomonadati</taxon>
        <taxon>Thermodesulfobacteriota</taxon>
        <taxon>Desulfovibrionia</taxon>
        <taxon>Desulfovibrionales</taxon>
        <taxon>Desulfovibrionaceae</taxon>
        <taxon>Desulfovibrio</taxon>
    </lineage>
</organism>
<name>A0A7J0BW71_9BACT</name>
<dbReference type="PANTHER" id="PTHR35841:SF1">
    <property type="entry name" value="PHOSPHONATES-BINDING PERIPLASMIC PROTEIN"/>
    <property type="match status" value="1"/>
</dbReference>
<evidence type="ECO:0000313" key="3">
    <source>
        <dbReference type="Proteomes" id="UP000503820"/>
    </source>
</evidence>
<dbReference type="SUPFAM" id="SSF53850">
    <property type="entry name" value="Periplasmic binding protein-like II"/>
    <property type="match status" value="1"/>
</dbReference>
<dbReference type="Pfam" id="PF12974">
    <property type="entry name" value="Phosphonate-bd"/>
    <property type="match status" value="1"/>
</dbReference>
<dbReference type="EMBL" id="BLVP01000010">
    <property type="protein sequence ID" value="GFM37938.1"/>
    <property type="molecule type" value="Genomic_DNA"/>
</dbReference>
<dbReference type="CDD" id="cd01071">
    <property type="entry name" value="PBP2_PhnD_like"/>
    <property type="match status" value="1"/>
</dbReference>
<sequence length="346" mass="38409">MPRFTALLVWMLLTLPVLYGCGEDEAVVRVDMSKREEVRVPEPTPSITYAYLPQYSHTVSYRRHNPLVEYLARETGLSMRQVFPDTFEEHRRLVERGDIDISFTNPFTYVSMAKSGARAFARIVDASGSADFRGQIIVRADNPDIRTLDDCRGKRWIAVDPLSAGGYLFALGHFLDHGIRQEDFAEIAFAPGPGGKQEKAVLAVYAGKYDIASIREGTLEIVKDKVDLEKLRILATTRGYPEWLFSARRGLPEETINAIARALFKLSPENPVHVPILAAAGISRILPASDTDYDSVRELIEKTRFSLPADEQVSTSDAVPDDLSRGTFADPAIPKPDISGAEPEAL</sequence>
<evidence type="ECO:0000313" key="2">
    <source>
        <dbReference type="EMBL" id="GFM37938.1"/>
    </source>
</evidence>
<comment type="caution">
    <text evidence="2">The sequence shown here is derived from an EMBL/GenBank/DDBJ whole genome shotgun (WGS) entry which is preliminary data.</text>
</comment>
<feature type="region of interest" description="Disordered" evidence="1">
    <location>
        <begin position="309"/>
        <end position="346"/>
    </location>
</feature>